<feature type="transmembrane region" description="Helical" evidence="6">
    <location>
        <begin position="178"/>
        <end position="195"/>
    </location>
</feature>
<dbReference type="Proteomes" id="UP000320623">
    <property type="component" value="Unassembled WGS sequence"/>
</dbReference>
<gene>
    <name evidence="6" type="primary">nhaA</name>
    <name evidence="7" type="ORF">JGI1_00159</name>
</gene>
<keyword evidence="6" id="KW-0406">Ion transport</keyword>
<dbReference type="GO" id="GO:0006885">
    <property type="term" value="P:regulation of pH"/>
    <property type="evidence" value="ECO:0007669"/>
    <property type="project" value="UniProtKB-UniRule"/>
</dbReference>
<feature type="transmembrane region" description="Helical" evidence="6">
    <location>
        <begin position="259"/>
        <end position="280"/>
    </location>
</feature>
<evidence type="ECO:0000313" key="7">
    <source>
        <dbReference type="EMBL" id="CUU01083.1"/>
    </source>
</evidence>
<dbReference type="NCBIfam" id="NF007111">
    <property type="entry name" value="PRK09560.1"/>
    <property type="match status" value="1"/>
</dbReference>
<feature type="transmembrane region" description="Helical" evidence="6">
    <location>
        <begin position="222"/>
        <end position="239"/>
    </location>
</feature>
<dbReference type="STRING" id="1643428.GCA_001442855_00149"/>
<proteinExistence type="inferred from homology"/>
<evidence type="ECO:0000313" key="8">
    <source>
        <dbReference type="Proteomes" id="UP000320623"/>
    </source>
</evidence>
<keyword evidence="5 6" id="KW-0472">Membrane</keyword>
<feature type="transmembrane region" description="Helical" evidence="6">
    <location>
        <begin position="124"/>
        <end position="143"/>
    </location>
</feature>
<keyword evidence="6" id="KW-0739">Sodium transport</keyword>
<feature type="transmembrane region" description="Helical" evidence="6">
    <location>
        <begin position="150"/>
        <end position="172"/>
    </location>
</feature>
<keyword evidence="6" id="KW-0050">Antiport</keyword>
<name>A0A0S4MRD7_9BACT</name>
<keyword evidence="6" id="KW-0813">Transport</keyword>
<dbReference type="PANTHER" id="PTHR30341:SF0">
    <property type="entry name" value="NA(+)_H(+) ANTIPORTER NHAA"/>
    <property type="match status" value="1"/>
</dbReference>
<organism evidence="7 8">
    <name type="scientific">Candidatus Thermokryptus mobilis</name>
    <dbReference type="NCBI Taxonomy" id="1643428"/>
    <lineage>
        <taxon>Bacteria</taxon>
        <taxon>Pseudomonadati</taxon>
        <taxon>Candidatus Kryptoniota</taxon>
        <taxon>Candidatus Thermokryptus</taxon>
    </lineage>
</organism>
<feature type="transmembrane region" description="Helical" evidence="6">
    <location>
        <begin position="58"/>
        <end position="76"/>
    </location>
</feature>
<evidence type="ECO:0000256" key="2">
    <source>
        <dbReference type="ARBA" id="ARBA00022475"/>
    </source>
</evidence>
<dbReference type="Gene3D" id="1.20.1530.10">
    <property type="entry name" value="Na+/H+ antiporter like domain"/>
    <property type="match status" value="1"/>
</dbReference>
<sequence>MKTRQNTLSALFDEFFKSEKSGGILLVCCTVISLLLANSPFQYSYLKIWNFQIGGHSFTHWINDGLMAVFFLLIGLELEREIYVGKLSNIKNASLPFFAALGGLLVPAGIFLLLNFGTDTQSGFGIPMATDIAFALGVLSLLGNRVPESLKVLLTALAVIDDLAAIIIIAIFYTHSLAYTYLFLALGIFGILLILNRLKVHNLIPYLIGGVAMWYFMLHSGVHATIAGVLLAFAIPFAGSEEKSPSYILQHWLHKPVAFFILPLFALANTSIIIESDWYAGLTNTNSLGIFAGLVVGKPFGIYFFSFIAVSLGLCVLPRDLKWKHIIGIGLLGGIGFTMSIFIALLAFDEPEIITQSKIAILISSLVAGTLGLSWLRITLRK</sequence>
<dbReference type="PANTHER" id="PTHR30341">
    <property type="entry name" value="SODIUM ION/PROTON ANTIPORTER NHAA-RELATED"/>
    <property type="match status" value="1"/>
</dbReference>
<comment type="catalytic activity">
    <reaction evidence="6">
        <text>Na(+)(in) + 2 H(+)(out) = Na(+)(out) + 2 H(+)(in)</text>
        <dbReference type="Rhea" id="RHEA:29251"/>
        <dbReference type="ChEBI" id="CHEBI:15378"/>
        <dbReference type="ChEBI" id="CHEBI:29101"/>
    </reaction>
</comment>
<keyword evidence="8" id="KW-1185">Reference proteome</keyword>
<keyword evidence="3 6" id="KW-0812">Transmembrane</keyword>
<evidence type="ECO:0000256" key="1">
    <source>
        <dbReference type="ARBA" id="ARBA00004429"/>
    </source>
</evidence>
<dbReference type="HAMAP" id="MF_01844">
    <property type="entry name" value="NhaA"/>
    <property type="match status" value="1"/>
</dbReference>
<comment type="subcellular location">
    <subcellularLocation>
        <location evidence="1">Cell inner membrane</location>
        <topology evidence="1">Multi-pass membrane protein</topology>
    </subcellularLocation>
    <subcellularLocation>
        <location evidence="6">Cell membrane</location>
        <topology evidence="6">Multi-pass membrane protein</topology>
    </subcellularLocation>
</comment>
<dbReference type="GO" id="GO:0015385">
    <property type="term" value="F:sodium:proton antiporter activity"/>
    <property type="evidence" value="ECO:0007669"/>
    <property type="project" value="UniProtKB-UniRule"/>
</dbReference>
<dbReference type="RefSeq" id="WP_140943963.1">
    <property type="nucleotide sequence ID" value="NZ_FAOO01000001.1"/>
</dbReference>
<dbReference type="EMBL" id="FAOO01000001">
    <property type="protein sequence ID" value="CUU01083.1"/>
    <property type="molecule type" value="Genomic_DNA"/>
</dbReference>
<dbReference type="NCBIfam" id="TIGR00773">
    <property type="entry name" value="NhaA"/>
    <property type="match status" value="1"/>
</dbReference>
<keyword evidence="4 6" id="KW-1133">Transmembrane helix</keyword>
<evidence type="ECO:0000256" key="3">
    <source>
        <dbReference type="ARBA" id="ARBA00022692"/>
    </source>
</evidence>
<comment type="function">
    <text evidence="6">Na(+)/H(+) antiporter that extrudes sodium in exchange for external protons.</text>
</comment>
<evidence type="ECO:0000256" key="4">
    <source>
        <dbReference type="ARBA" id="ARBA00022989"/>
    </source>
</evidence>
<dbReference type="Pfam" id="PF06965">
    <property type="entry name" value="Na_H_antiport_1"/>
    <property type="match status" value="1"/>
</dbReference>
<comment type="similarity">
    <text evidence="6">Belongs to the NhaA Na(+)/H(+) (TC 2.A.33) antiporter family.</text>
</comment>
<dbReference type="InterPro" id="IPR004670">
    <property type="entry name" value="NhaA"/>
</dbReference>
<reference evidence="8" key="1">
    <citation type="submission" date="2015-11" db="EMBL/GenBank/DDBJ databases">
        <authorList>
            <person name="Varghese N."/>
        </authorList>
    </citation>
    <scope>NUCLEOTIDE SEQUENCE [LARGE SCALE GENOMIC DNA]</scope>
</reference>
<dbReference type="AlphaFoldDB" id="A0A0S4MRD7"/>
<dbReference type="InterPro" id="IPR023171">
    <property type="entry name" value="Na/H_antiporter_dom_sf"/>
</dbReference>
<dbReference type="GO" id="GO:0005886">
    <property type="term" value="C:plasma membrane"/>
    <property type="evidence" value="ECO:0007669"/>
    <property type="project" value="UniProtKB-SubCell"/>
</dbReference>
<keyword evidence="6" id="KW-0915">Sodium</keyword>
<feature type="transmembrane region" description="Helical" evidence="6">
    <location>
        <begin position="329"/>
        <end position="347"/>
    </location>
</feature>
<feature type="transmembrane region" description="Helical" evidence="6">
    <location>
        <begin position="21"/>
        <end position="38"/>
    </location>
</feature>
<accession>A0A0S4MRD7</accession>
<feature type="transmembrane region" description="Helical" evidence="6">
    <location>
        <begin position="97"/>
        <end position="118"/>
    </location>
</feature>
<keyword evidence="2 6" id="KW-1003">Cell membrane</keyword>
<dbReference type="NCBIfam" id="NF007112">
    <property type="entry name" value="PRK09561.1"/>
    <property type="match status" value="1"/>
</dbReference>
<evidence type="ECO:0000256" key="5">
    <source>
        <dbReference type="ARBA" id="ARBA00023136"/>
    </source>
</evidence>
<dbReference type="OrthoDB" id="9808135at2"/>
<protein>
    <recommendedName>
        <fullName evidence="6">Na(+)/H(+) antiporter NhaA</fullName>
    </recommendedName>
    <alternativeName>
        <fullName evidence="6">Sodium/proton antiporter NhaA</fullName>
    </alternativeName>
</protein>
<feature type="transmembrane region" description="Helical" evidence="6">
    <location>
        <begin position="359"/>
        <end position="378"/>
    </location>
</feature>
<evidence type="ECO:0000256" key="6">
    <source>
        <dbReference type="HAMAP-Rule" id="MF_01844"/>
    </source>
</evidence>